<dbReference type="Proteomes" id="UP000604046">
    <property type="component" value="Unassembled WGS sequence"/>
</dbReference>
<protein>
    <submittedName>
        <fullName evidence="1">TIC20-V protein</fullName>
    </submittedName>
</protein>
<evidence type="ECO:0000313" key="2">
    <source>
        <dbReference type="Proteomes" id="UP000604046"/>
    </source>
</evidence>
<accession>A0A812N468</accession>
<dbReference type="AlphaFoldDB" id="A0A812N468"/>
<dbReference type="EMBL" id="CAJNDS010001668">
    <property type="protein sequence ID" value="CAE7271757.1"/>
    <property type="molecule type" value="Genomic_DNA"/>
</dbReference>
<name>A0A812N468_9DINO</name>
<keyword evidence="2" id="KW-1185">Reference proteome</keyword>
<reference evidence="1" key="1">
    <citation type="submission" date="2021-02" db="EMBL/GenBank/DDBJ databases">
        <authorList>
            <person name="Dougan E. K."/>
            <person name="Rhodes N."/>
            <person name="Thang M."/>
            <person name="Chan C."/>
        </authorList>
    </citation>
    <scope>NUCLEOTIDE SEQUENCE</scope>
</reference>
<dbReference type="OrthoDB" id="439172at2759"/>
<gene>
    <name evidence="1" type="primary">TIC20-V</name>
    <name evidence="1" type="ORF">SNAT2548_LOCUS14423</name>
</gene>
<organism evidence="1 2">
    <name type="scientific">Symbiodinium natans</name>
    <dbReference type="NCBI Taxonomy" id="878477"/>
    <lineage>
        <taxon>Eukaryota</taxon>
        <taxon>Sar</taxon>
        <taxon>Alveolata</taxon>
        <taxon>Dinophyceae</taxon>
        <taxon>Suessiales</taxon>
        <taxon>Symbiodiniaceae</taxon>
        <taxon>Symbiodinium</taxon>
    </lineage>
</organism>
<sequence length="214" mass="23802">MGSAWALKFLGDVDSGAKLEAVSLIQPGDELTHLYSELSSAALLASYGFVPSEAMENPHEAALIDLMLPEAIQGSGAPKDLAPRHWKDETTLLFEVPWDAEEEAGPAYAALFAMLAREEERELVEQGRPPTRLRLAAAEVLRERIQDALDKNLAGERQLSRDDLAGRKHAKFEAKLRRAAVRLLRNERPLLEDELAFTEEQCSSLRTQLEESQL</sequence>
<proteinExistence type="predicted"/>
<comment type="caution">
    <text evidence="1">The sequence shown here is derived from an EMBL/GenBank/DDBJ whole genome shotgun (WGS) entry which is preliminary data.</text>
</comment>
<evidence type="ECO:0000313" key="1">
    <source>
        <dbReference type="EMBL" id="CAE7271757.1"/>
    </source>
</evidence>